<feature type="transmembrane region" description="Helical" evidence="1">
    <location>
        <begin position="12"/>
        <end position="32"/>
    </location>
</feature>
<evidence type="ECO:0000313" key="3">
    <source>
        <dbReference type="Proteomes" id="UP001565219"/>
    </source>
</evidence>
<name>A0ABV4DFF1_9FIRM</name>
<comment type="caution">
    <text evidence="2">The sequence shown here is derived from an EMBL/GenBank/DDBJ whole genome shotgun (WGS) entry which is preliminary data.</text>
</comment>
<evidence type="ECO:0000313" key="2">
    <source>
        <dbReference type="EMBL" id="MEY8633263.1"/>
    </source>
</evidence>
<dbReference type="InterPro" id="IPR028113">
    <property type="entry name" value="DUF4624"/>
</dbReference>
<reference evidence="2 3" key="1">
    <citation type="submission" date="2024-03" db="EMBL/GenBank/DDBJ databases">
        <title>Mouse gut bacterial collection (mGBC) of GemPharmatech.</title>
        <authorList>
            <person name="He Y."/>
            <person name="Dong L."/>
            <person name="Wu D."/>
            <person name="Gao X."/>
            <person name="Lin Z."/>
        </authorList>
    </citation>
    <scope>NUCLEOTIDE SEQUENCE [LARGE SCALE GENOMIC DNA]</scope>
    <source>
        <strain evidence="2 3">32-10</strain>
    </source>
</reference>
<dbReference type="Proteomes" id="UP001565219">
    <property type="component" value="Unassembled WGS sequence"/>
</dbReference>
<organism evidence="2 3">
    <name type="scientific">Anaerostipes hominis</name>
    <name type="common">ex Lee et al. 2021</name>
    <dbReference type="NCBI Taxonomy" id="2025494"/>
    <lineage>
        <taxon>Bacteria</taxon>
        <taxon>Bacillati</taxon>
        <taxon>Bacillota</taxon>
        <taxon>Clostridia</taxon>
        <taxon>Lachnospirales</taxon>
        <taxon>Lachnospiraceae</taxon>
        <taxon>Anaerostipes</taxon>
    </lineage>
</organism>
<proteinExistence type="predicted"/>
<keyword evidence="1" id="KW-0472">Membrane</keyword>
<keyword evidence="2" id="KW-0449">Lipoprotein</keyword>
<gene>
    <name evidence="2" type="ORF">AALG99_06950</name>
</gene>
<dbReference type="EMBL" id="JBCLTR010000006">
    <property type="protein sequence ID" value="MEY8633263.1"/>
    <property type="molecule type" value="Genomic_DNA"/>
</dbReference>
<dbReference type="PROSITE" id="PS51257">
    <property type="entry name" value="PROKAR_LIPOPROTEIN"/>
    <property type="match status" value="1"/>
</dbReference>
<dbReference type="Pfam" id="PF15417">
    <property type="entry name" value="DUF4624"/>
    <property type="match status" value="1"/>
</dbReference>
<keyword evidence="3" id="KW-1185">Reference proteome</keyword>
<evidence type="ECO:0000256" key="1">
    <source>
        <dbReference type="SAM" id="Phobius"/>
    </source>
</evidence>
<dbReference type="RefSeq" id="WP_235824573.1">
    <property type="nucleotide sequence ID" value="NZ_BAABXW010000001.1"/>
</dbReference>
<protein>
    <submittedName>
        <fullName evidence="2">DUF4624 family lipoprotein</fullName>
    </submittedName>
</protein>
<keyword evidence="1" id="KW-1133">Transmembrane helix</keyword>
<sequence>MEYKIYDVGKSMFVIKNIIFLVGMISVVSLTACSKADNNQLSRVGIENTEITVLEMEMHANYSNADPFENELLFCVSEDMETLDAEVSFQMDGESGIVEIKDRNADEILWSKIWDENVSDDTIIITLENLQKEKEYVVRFTGAKINYAVVKVSFDSDLVQKKARPSKQKFSL</sequence>
<accession>A0ABV4DFF1</accession>
<keyword evidence="1" id="KW-0812">Transmembrane</keyword>